<dbReference type="PANTHER" id="PTHR41775">
    <property type="entry name" value="SECRETED PROTEIN-RELATED"/>
    <property type="match status" value="1"/>
</dbReference>
<reference evidence="3 4" key="1">
    <citation type="submission" date="2018-07" db="EMBL/GenBank/DDBJ databases">
        <title>Genomic Encyclopedia of Type Strains, Phase III (KMG-III): the genomes of soil and plant-associated and newly described type strains.</title>
        <authorList>
            <person name="Whitman W."/>
        </authorList>
    </citation>
    <scope>NUCLEOTIDE SEQUENCE [LARGE SCALE GENOMIC DNA]</scope>
    <source>
        <strain evidence="3 4">31-25a</strain>
    </source>
</reference>
<evidence type="ECO:0000259" key="2">
    <source>
        <dbReference type="Pfam" id="PF05547"/>
    </source>
</evidence>
<dbReference type="NCBIfam" id="TIGR03296">
    <property type="entry name" value="M6dom_TIGR03296"/>
    <property type="match status" value="1"/>
</dbReference>
<dbReference type="Pfam" id="PF05547">
    <property type="entry name" value="Peptidase_M6"/>
    <property type="match status" value="1"/>
</dbReference>
<dbReference type="InterPro" id="IPR008757">
    <property type="entry name" value="Peptidase_M6-like_domain"/>
</dbReference>
<evidence type="ECO:0000313" key="3">
    <source>
        <dbReference type="EMBL" id="RCW81228.1"/>
    </source>
</evidence>
<keyword evidence="3" id="KW-0645">Protease</keyword>
<accession>A0A368YNU9</accession>
<evidence type="ECO:0000256" key="1">
    <source>
        <dbReference type="SAM" id="MobiDB-lite"/>
    </source>
</evidence>
<organism evidence="3 4">
    <name type="scientific">Phyllobacterium bourgognense</name>
    <dbReference type="NCBI Taxonomy" id="314236"/>
    <lineage>
        <taxon>Bacteria</taxon>
        <taxon>Pseudomonadati</taxon>
        <taxon>Pseudomonadota</taxon>
        <taxon>Alphaproteobacteria</taxon>
        <taxon>Hyphomicrobiales</taxon>
        <taxon>Phyllobacteriaceae</taxon>
        <taxon>Phyllobacterium</taxon>
    </lineage>
</organism>
<dbReference type="EMBL" id="QPJM01000011">
    <property type="protein sequence ID" value="RCW81228.1"/>
    <property type="molecule type" value="Genomic_DNA"/>
</dbReference>
<comment type="caution">
    <text evidence="3">The sequence shown here is derived from an EMBL/GenBank/DDBJ whole genome shotgun (WGS) entry which is preliminary data.</text>
</comment>
<feature type="domain" description="Peptidase M6-like" evidence="2">
    <location>
        <begin position="36"/>
        <end position="253"/>
    </location>
</feature>
<keyword evidence="3" id="KW-0482">Metalloprotease</keyword>
<dbReference type="GO" id="GO:0008237">
    <property type="term" value="F:metallopeptidase activity"/>
    <property type="evidence" value="ECO:0007669"/>
    <property type="project" value="UniProtKB-KW"/>
</dbReference>
<proteinExistence type="predicted"/>
<dbReference type="PANTHER" id="PTHR41775:SF1">
    <property type="entry name" value="PEPTIDASE M6-LIKE DOMAIN-CONTAINING PROTEIN"/>
    <property type="match status" value="1"/>
</dbReference>
<keyword evidence="3" id="KW-0378">Hydrolase</keyword>
<sequence>MEVPIIAIQFSNTAGPPYPAANLQAELFDGPWPSGTMGDHYREMSLGKFTVSGEVLDWFRLSNTDSFYSGPLGCNGLCSNARVGDMLVSALNHADQNVDFSRFDNDGPDNLPNSGDDDGFVDFVAFVHPESGGECNDAGNDNIWSHRFSILSLTGSNYETADPGKLGSNILVDDYVIMPAFACDRTTMIEIGVFSHEFGHAFGLPDLYDTRKPVESAGIGGWGLMASGSWGGDGSTTPQTPSHMEAWSKEFLGWVSPRVVDRDQLGVQIRPVEKTGDVVRVDYTDAADPEDKKYLLLEYRAKEGFDRSIKGAGLLVTEVNNVQVQSGLVNNTVNDSALDMGINVIEADGARNLDRNQNRSDEGDVFPGSGNIASADISHVEKIAAALCNIVQTPNHITLDIFVTRTTCPGSLQPASISPSSMTRDSVAIGQEVVVKGVLYNKGSNYFTDRQLVVTGEGSAGTELPVTSPAPLEVQPGASEPSPDQKPHPNLSDLVGKKVLLRGRLQRETVKGKGLTDVFVVDEFKVAE</sequence>
<dbReference type="Proteomes" id="UP000253324">
    <property type="component" value="Unassembled WGS sequence"/>
</dbReference>
<dbReference type="SUPFAM" id="SSF55486">
    <property type="entry name" value="Metalloproteases ('zincins'), catalytic domain"/>
    <property type="match status" value="1"/>
</dbReference>
<name>A0A368YNU9_9HYPH</name>
<gene>
    <name evidence="3" type="ORF">C7476_11190</name>
</gene>
<keyword evidence="4" id="KW-1185">Reference proteome</keyword>
<evidence type="ECO:0000313" key="4">
    <source>
        <dbReference type="Proteomes" id="UP000253324"/>
    </source>
</evidence>
<feature type="region of interest" description="Disordered" evidence="1">
    <location>
        <begin position="459"/>
        <end position="493"/>
    </location>
</feature>
<protein>
    <submittedName>
        <fullName evidence="3">M6 family metalloprotease-like protein</fullName>
    </submittedName>
</protein>
<dbReference type="GO" id="GO:0006508">
    <property type="term" value="P:proteolysis"/>
    <property type="evidence" value="ECO:0007669"/>
    <property type="project" value="UniProtKB-KW"/>
</dbReference>
<dbReference type="AlphaFoldDB" id="A0A368YNU9"/>